<accession>A0ACB0IVT6</accession>
<dbReference type="EMBL" id="CASHSV030000002">
    <property type="protein sequence ID" value="CAJ2636020.1"/>
    <property type="molecule type" value="Genomic_DNA"/>
</dbReference>
<evidence type="ECO:0000313" key="2">
    <source>
        <dbReference type="Proteomes" id="UP001177021"/>
    </source>
</evidence>
<organism evidence="1 2">
    <name type="scientific">Trifolium pratense</name>
    <name type="common">Red clover</name>
    <dbReference type="NCBI Taxonomy" id="57577"/>
    <lineage>
        <taxon>Eukaryota</taxon>
        <taxon>Viridiplantae</taxon>
        <taxon>Streptophyta</taxon>
        <taxon>Embryophyta</taxon>
        <taxon>Tracheophyta</taxon>
        <taxon>Spermatophyta</taxon>
        <taxon>Magnoliopsida</taxon>
        <taxon>eudicotyledons</taxon>
        <taxon>Gunneridae</taxon>
        <taxon>Pentapetalae</taxon>
        <taxon>rosids</taxon>
        <taxon>fabids</taxon>
        <taxon>Fabales</taxon>
        <taxon>Fabaceae</taxon>
        <taxon>Papilionoideae</taxon>
        <taxon>50 kb inversion clade</taxon>
        <taxon>NPAAA clade</taxon>
        <taxon>Hologalegina</taxon>
        <taxon>IRL clade</taxon>
        <taxon>Trifolieae</taxon>
        <taxon>Trifolium</taxon>
    </lineage>
</organism>
<reference evidence="1" key="1">
    <citation type="submission" date="2023-10" db="EMBL/GenBank/DDBJ databases">
        <authorList>
            <person name="Rodriguez Cubillos JULIANA M."/>
            <person name="De Vega J."/>
        </authorList>
    </citation>
    <scope>NUCLEOTIDE SEQUENCE</scope>
</reference>
<dbReference type="Proteomes" id="UP001177021">
    <property type="component" value="Unassembled WGS sequence"/>
</dbReference>
<evidence type="ECO:0000313" key="1">
    <source>
        <dbReference type="EMBL" id="CAJ2636020.1"/>
    </source>
</evidence>
<protein>
    <submittedName>
        <fullName evidence="1">Uncharacterized protein</fullName>
    </submittedName>
</protein>
<comment type="caution">
    <text evidence="1">The sequence shown here is derived from an EMBL/GenBank/DDBJ whole genome shotgun (WGS) entry which is preliminary data.</text>
</comment>
<name>A0ACB0IVT6_TRIPR</name>
<sequence>MGTFSAPFTRLEWLRKLIIQEVVVFMILLWLQEKLKKQVDDTLDLFNELQLQHQVVATKTKTLHDACDRLIVVLAPLTRNRSYGKVPQSHAILYYSQRAACSNGGLLITEATGVSDTARVSMLNMKIQDLEIVEERRIKRADKHGIVKYEDLKIVISSENVVQVACCQLCGRATPFRGTLEAAAFSSLCVAFCSILDYVVFDDPTSLTEEELYELRNSWATCFLDLYHP</sequence>
<keyword evidence="2" id="KW-1185">Reference proteome</keyword>
<gene>
    <name evidence="1" type="ORF">MILVUS5_LOCUS6590</name>
</gene>
<proteinExistence type="predicted"/>